<sequence>RASWREGIRAPNFVLLADLSSAQEPSRHHPSLPLQTQDKWLLFHLFTPLWVCGHVSSASTQTKHMMAIVRSAKAERSRACQNRFPAGTTDAASPLHWPRKGPKPWDERPLALHGYSKTNNCTQHINSSYNLKRDFWPRPNPTS</sequence>
<accession>A0A8T2PP08</accession>
<reference evidence="2" key="1">
    <citation type="thesis" date="2021" institute="BYU ScholarsArchive" country="Provo, UT, USA">
        <title>Applications of and Algorithms for Genome Assembly and Genomic Analyses with an Emphasis on Marine Teleosts.</title>
        <authorList>
            <person name="Pickett B.D."/>
        </authorList>
    </citation>
    <scope>NUCLEOTIDE SEQUENCE</scope>
    <source>
        <strain evidence="2">HI-2016</strain>
    </source>
</reference>
<name>A0A8T2PP08_9TELE</name>
<evidence type="ECO:0000313" key="3">
    <source>
        <dbReference type="Proteomes" id="UP000824540"/>
    </source>
</evidence>
<dbReference type="Proteomes" id="UP000824540">
    <property type="component" value="Unassembled WGS sequence"/>
</dbReference>
<evidence type="ECO:0000256" key="1">
    <source>
        <dbReference type="SAM" id="MobiDB-lite"/>
    </source>
</evidence>
<proteinExistence type="predicted"/>
<keyword evidence="3" id="KW-1185">Reference proteome</keyword>
<organism evidence="2 3">
    <name type="scientific">Albula glossodonta</name>
    <name type="common">roundjaw bonefish</name>
    <dbReference type="NCBI Taxonomy" id="121402"/>
    <lineage>
        <taxon>Eukaryota</taxon>
        <taxon>Metazoa</taxon>
        <taxon>Chordata</taxon>
        <taxon>Craniata</taxon>
        <taxon>Vertebrata</taxon>
        <taxon>Euteleostomi</taxon>
        <taxon>Actinopterygii</taxon>
        <taxon>Neopterygii</taxon>
        <taxon>Teleostei</taxon>
        <taxon>Albuliformes</taxon>
        <taxon>Albulidae</taxon>
        <taxon>Albula</taxon>
    </lineage>
</organism>
<comment type="caution">
    <text evidence="2">The sequence shown here is derived from an EMBL/GenBank/DDBJ whole genome shotgun (WGS) entry which is preliminary data.</text>
</comment>
<feature type="non-terminal residue" evidence="2">
    <location>
        <position position="143"/>
    </location>
</feature>
<gene>
    <name evidence="2" type="ORF">JZ751_017453</name>
</gene>
<feature type="region of interest" description="Disordered" evidence="1">
    <location>
        <begin position="79"/>
        <end position="103"/>
    </location>
</feature>
<protein>
    <submittedName>
        <fullName evidence="2">Uncharacterized protein</fullName>
    </submittedName>
</protein>
<evidence type="ECO:0000313" key="2">
    <source>
        <dbReference type="EMBL" id="KAG9352877.1"/>
    </source>
</evidence>
<dbReference type="EMBL" id="JAFBMS010000004">
    <property type="protein sequence ID" value="KAG9352877.1"/>
    <property type="molecule type" value="Genomic_DNA"/>
</dbReference>
<dbReference type="AlphaFoldDB" id="A0A8T2PP08"/>